<keyword evidence="2" id="KW-0378">Hydrolase</keyword>
<keyword evidence="6" id="KW-0812">Transmembrane</keyword>
<dbReference type="InterPro" id="IPR043147">
    <property type="entry name" value="Penicillin_amidase_A-knob"/>
</dbReference>
<comment type="cofactor">
    <cofactor evidence="5">
        <name>Ca(2+)</name>
        <dbReference type="ChEBI" id="CHEBI:29108"/>
    </cofactor>
    <text evidence="5">Binds 1 Ca(2+) ion per dimer.</text>
</comment>
<dbReference type="GO" id="GO:0016811">
    <property type="term" value="F:hydrolase activity, acting on carbon-nitrogen (but not peptide) bonds, in linear amides"/>
    <property type="evidence" value="ECO:0007669"/>
    <property type="project" value="InterPro"/>
</dbReference>
<feature type="active site" description="Nucleophile" evidence="4">
    <location>
        <position position="319"/>
    </location>
</feature>
<dbReference type="Pfam" id="PF01804">
    <property type="entry name" value="Penicil_amidase"/>
    <property type="match status" value="1"/>
</dbReference>
<keyword evidence="5" id="KW-0479">Metal-binding</keyword>
<feature type="binding site" evidence="5">
    <location>
        <position position="397"/>
    </location>
    <ligand>
        <name>Ca(2+)</name>
        <dbReference type="ChEBI" id="CHEBI:29108"/>
    </ligand>
</feature>
<evidence type="ECO:0000256" key="4">
    <source>
        <dbReference type="PIRSR" id="PIRSR001227-1"/>
    </source>
</evidence>
<keyword evidence="6" id="KW-1133">Transmembrane helix</keyword>
<evidence type="ECO:0000256" key="1">
    <source>
        <dbReference type="ARBA" id="ARBA00006586"/>
    </source>
</evidence>
<dbReference type="InterPro" id="IPR023343">
    <property type="entry name" value="Penicillin_amidase_dom1"/>
</dbReference>
<evidence type="ECO:0000256" key="5">
    <source>
        <dbReference type="PIRSR" id="PIRSR001227-2"/>
    </source>
</evidence>
<proteinExistence type="inferred from homology"/>
<dbReference type="SUPFAM" id="SSF56235">
    <property type="entry name" value="N-terminal nucleophile aminohydrolases (Ntn hydrolases)"/>
    <property type="match status" value="1"/>
</dbReference>
<dbReference type="InterPro" id="IPR002692">
    <property type="entry name" value="S45"/>
</dbReference>
<dbReference type="Proteomes" id="UP000431092">
    <property type="component" value="Unassembled WGS sequence"/>
</dbReference>
<evidence type="ECO:0000313" key="8">
    <source>
        <dbReference type="Proteomes" id="UP000431092"/>
    </source>
</evidence>
<keyword evidence="8" id="KW-1185">Reference proteome</keyword>
<evidence type="ECO:0000313" key="7">
    <source>
        <dbReference type="EMBL" id="MTB70918.1"/>
    </source>
</evidence>
<reference evidence="7 8" key="1">
    <citation type="submission" date="2019-11" db="EMBL/GenBank/DDBJ databases">
        <title>Whole genome sequencing identifies a novel species of the genus Arsenicicoccus isolated from human blood.</title>
        <authorList>
            <person name="Jeong J.H."/>
            <person name="Kweon O.J."/>
            <person name="Kim H.R."/>
            <person name="Kim T.-H."/>
            <person name="Ha S.-M."/>
            <person name="Lee M.-K."/>
        </authorList>
    </citation>
    <scope>NUCLEOTIDE SEQUENCE [LARGE SCALE GENOMIC DNA]</scope>
    <source>
        <strain evidence="7 8">MKL-02</strain>
    </source>
</reference>
<dbReference type="PANTHER" id="PTHR34218:SF4">
    <property type="entry name" value="ACYL-HOMOSERINE LACTONE ACYLASE QUIP"/>
    <property type="match status" value="1"/>
</dbReference>
<keyword evidence="3" id="KW-0865">Zymogen</keyword>
<keyword evidence="5" id="KW-0106">Calcium</keyword>
<dbReference type="InterPro" id="IPR029055">
    <property type="entry name" value="Ntn_hydrolases_N"/>
</dbReference>
<dbReference type="GO" id="GO:0017000">
    <property type="term" value="P:antibiotic biosynthetic process"/>
    <property type="evidence" value="ECO:0007669"/>
    <property type="project" value="InterPro"/>
</dbReference>
<dbReference type="Gene3D" id="3.60.20.10">
    <property type="entry name" value="Glutamine Phosphoribosylpyrophosphate, subunit 1, domain 1"/>
    <property type="match status" value="1"/>
</dbReference>
<feature type="transmembrane region" description="Helical" evidence="6">
    <location>
        <begin position="42"/>
        <end position="63"/>
    </location>
</feature>
<accession>A0A6I3I9R3</accession>
<dbReference type="PANTHER" id="PTHR34218">
    <property type="entry name" value="PEPTIDASE S45 PENICILLIN AMIDASE"/>
    <property type="match status" value="1"/>
</dbReference>
<dbReference type="Gene3D" id="1.10.439.10">
    <property type="entry name" value="Penicillin Amidohydrolase, domain 1"/>
    <property type="match status" value="1"/>
</dbReference>
<organism evidence="7 8">
    <name type="scientific">Arsenicicoccus cauae</name>
    <dbReference type="NCBI Taxonomy" id="2663847"/>
    <lineage>
        <taxon>Bacteria</taxon>
        <taxon>Bacillati</taxon>
        <taxon>Actinomycetota</taxon>
        <taxon>Actinomycetes</taxon>
        <taxon>Micrococcales</taxon>
        <taxon>Intrasporangiaceae</taxon>
        <taxon>Arsenicicoccus</taxon>
    </lineage>
</organism>
<dbReference type="InterPro" id="IPR043146">
    <property type="entry name" value="Penicillin_amidase_N_B-knob"/>
</dbReference>
<dbReference type="Gene3D" id="1.10.1400.10">
    <property type="match status" value="1"/>
</dbReference>
<dbReference type="AlphaFoldDB" id="A0A6I3I9R3"/>
<dbReference type="EMBL" id="WLVL01000016">
    <property type="protein sequence ID" value="MTB70918.1"/>
    <property type="molecule type" value="Genomic_DNA"/>
</dbReference>
<protein>
    <submittedName>
        <fullName evidence="7">Penicillin acylase family protein</fullName>
    </submittedName>
</protein>
<name>A0A6I3I9R3_9MICO</name>
<gene>
    <name evidence="7" type="ORF">GGG17_02805</name>
</gene>
<comment type="caution">
    <text evidence="7">The sequence shown here is derived from an EMBL/GenBank/DDBJ whole genome shotgun (WGS) entry which is preliminary data.</text>
</comment>
<dbReference type="CDD" id="cd03747">
    <property type="entry name" value="Ntn_PGA_like"/>
    <property type="match status" value="1"/>
</dbReference>
<sequence>MGPILSYAAPAPAPASSAGLSVPWPSLAHVSRAALIARRTTVSVVVLLLVAALIVAGVVYGAVRRTDPSVTGTARLAGLSGEVDVRRDAQGVAHVYADTPEDLFRAQGYVAAQDRFFEMDLRRHATAGRLAELVGEAGVASDTSVRTMGWRRVAEQELPTLSADTRRYLAAYADGVNAYLDATGDATRVAPEYLMLGVRFPGYRIEPWGPVDSLAWLKAMAWDLHGNYADELARARLMAQGRSLDEVRELYPHYDARAQPPILSASAWSPSGVRGGRSKAPAAGIRPQPDQDGQAALARAARAVSAVAPLVGRGEGVGSNSWVVGPSRSSTGKPLLANDPHLALGQPGVWHQTALHCRTVSQACPYDVSGFAFAGFPGVVIGHNQRIAWGFTNLDPDVSDFYLERVKGSTVLRDGTYQPLTTRTEVIRVAGGTDRTITVRSSTHGPLLSDVDAAVRDAATAPTSGTSGAATAPAEGESLAIALRWTGLDVTQTADAIFRMNRATSFESFRAALSSFAAPSQNAVYADVDGHIGYQAPGRVPVRRSGSAGTPPGYLPAPGWDSRYDWTGYVPFEQLPHTLDPAEGFLVTANQAVTAATTPFLTTDWTHGWRSTRIRQLLTAHPTVTPERMREIQGDVSDGFQPVLTAALRGVDLSGDAFTREGQATLEGWDGRFVTGDNPSSRAAAYWTAAWSALLHRTFDDDLPVGLRPDGGSRWPAVVQQLLADPRSPWWDNQKTLRIETRDDILRQAQVDARLELTRLTGKDVKAWDYGRLHTLTLRHPLSAAAPGMLRSLLDRGPEPAPGSPLAPNALGYDLQVGYAADWGPSMRMVVDLADLDASTWVQSTGVSGHPTSEHYDDQTGRWLRNESFAWPFSRGAVEDATREQLTLAPRDDG</sequence>
<comment type="similarity">
    <text evidence="1">Belongs to the peptidase S45 family.</text>
</comment>
<dbReference type="PIRSF" id="PIRSF001227">
    <property type="entry name" value="Pen_acylase"/>
    <property type="match status" value="1"/>
</dbReference>
<evidence type="ECO:0000256" key="6">
    <source>
        <dbReference type="SAM" id="Phobius"/>
    </source>
</evidence>
<feature type="binding site" evidence="5">
    <location>
        <position position="231"/>
    </location>
    <ligand>
        <name>Ca(2+)</name>
        <dbReference type="ChEBI" id="CHEBI:29108"/>
    </ligand>
</feature>
<dbReference type="GO" id="GO:0046872">
    <property type="term" value="F:metal ion binding"/>
    <property type="evidence" value="ECO:0007669"/>
    <property type="project" value="UniProtKB-KW"/>
</dbReference>
<dbReference type="Gene3D" id="2.30.120.10">
    <property type="match status" value="1"/>
</dbReference>
<evidence type="ECO:0000256" key="2">
    <source>
        <dbReference type="ARBA" id="ARBA00022801"/>
    </source>
</evidence>
<evidence type="ECO:0000256" key="3">
    <source>
        <dbReference type="ARBA" id="ARBA00023145"/>
    </source>
</evidence>
<feature type="binding site" evidence="5">
    <location>
        <position position="400"/>
    </location>
    <ligand>
        <name>Ca(2+)</name>
        <dbReference type="ChEBI" id="CHEBI:29108"/>
    </ligand>
</feature>
<dbReference type="InterPro" id="IPR014395">
    <property type="entry name" value="Pen/GL7ACA/AHL_acylase"/>
</dbReference>
<keyword evidence="6" id="KW-0472">Membrane</keyword>